<dbReference type="GO" id="GO:0003677">
    <property type="term" value="F:DNA binding"/>
    <property type="evidence" value="ECO:0007669"/>
    <property type="project" value="InterPro"/>
</dbReference>
<organism evidence="5 6">
    <name type="scientific">Allacma fusca</name>
    <dbReference type="NCBI Taxonomy" id="39272"/>
    <lineage>
        <taxon>Eukaryota</taxon>
        <taxon>Metazoa</taxon>
        <taxon>Ecdysozoa</taxon>
        <taxon>Arthropoda</taxon>
        <taxon>Hexapoda</taxon>
        <taxon>Collembola</taxon>
        <taxon>Symphypleona</taxon>
        <taxon>Sminthuridae</taxon>
        <taxon>Allacma</taxon>
    </lineage>
</organism>
<name>A0A8J2K1V6_9HEXA</name>
<dbReference type="InterPro" id="IPR006554">
    <property type="entry name" value="Helicase-like_DEXD_c2"/>
</dbReference>
<keyword evidence="3" id="KW-0067">ATP-binding</keyword>
<evidence type="ECO:0000256" key="3">
    <source>
        <dbReference type="ARBA" id="ARBA00022840"/>
    </source>
</evidence>
<evidence type="ECO:0000313" key="6">
    <source>
        <dbReference type="Proteomes" id="UP000708208"/>
    </source>
</evidence>
<sequence length="381" mass="43358">MFEVPELPESSISPPEDFSFPFEPYGIQKDFMKALFSALEKKCVGIFESPTGTGKSLSLLCGALTWMEKHEEQRREDLDKFINSFNLADEEKAVIASTNWIASQHELRKKKESICKAKRELQFLEETIARRKKVLGSKRKKTMTISARFPKGNTKIEKEKKVEGEPEDEFDYLLDDFAISNYSDADLSEDEDLEEPEFFPLKIIFASRTHSQLSQFVKELQRTSFGRKVTVATLGSRQNLCINPEVNRLKNLSLINEKCLDLQKGSKGVTKSENKKLKSCSGCPYFKHNAIEDLKNTILSEPVDIEELVTIARDEHKACPYYAARKAAKEAQLILMPYNTILHAGTRDGVGINMEKSVLILDEAHNIIESISNMYSNQMHL</sequence>
<dbReference type="InterPro" id="IPR014013">
    <property type="entry name" value="Helic_SF1/SF2_ATP-bd_DinG/Rad3"/>
</dbReference>
<gene>
    <name evidence="5" type="ORF">AFUS01_LOCUS19189</name>
</gene>
<protein>
    <recommendedName>
        <fullName evidence="4">Helicase ATP-binding domain-containing protein</fullName>
    </recommendedName>
</protein>
<proteinExistence type="predicted"/>
<feature type="domain" description="Helicase ATP-binding" evidence="4">
    <location>
        <begin position="14"/>
        <end position="381"/>
    </location>
</feature>
<feature type="non-terminal residue" evidence="5">
    <location>
        <position position="1"/>
    </location>
</feature>
<dbReference type="InterPro" id="IPR045028">
    <property type="entry name" value="DinG/Rad3-like"/>
</dbReference>
<dbReference type="EMBL" id="CAJVCH010196462">
    <property type="protein sequence ID" value="CAG7730557.1"/>
    <property type="molecule type" value="Genomic_DNA"/>
</dbReference>
<evidence type="ECO:0000313" key="5">
    <source>
        <dbReference type="EMBL" id="CAG7730557.1"/>
    </source>
</evidence>
<dbReference type="GO" id="GO:0003678">
    <property type="term" value="F:DNA helicase activity"/>
    <property type="evidence" value="ECO:0007669"/>
    <property type="project" value="InterPro"/>
</dbReference>
<comment type="caution">
    <text evidence="5">The sequence shown here is derived from an EMBL/GenBank/DDBJ whole genome shotgun (WGS) entry which is preliminary data.</text>
</comment>
<accession>A0A8J2K1V6</accession>
<dbReference type="InterPro" id="IPR010614">
    <property type="entry name" value="RAD3-like_helicase_DEAD"/>
</dbReference>
<dbReference type="Pfam" id="PF06733">
    <property type="entry name" value="DEAD_2"/>
    <property type="match status" value="1"/>
</dbReference>
<dbReference type="PANTHER" id="PTHR11472">
    <property type="entry name" value="DNA REPAIR DEAD HELICASE RAD3/XP-D SUBFAMILY MEMBER"/>
    <property type="match status" value="1"/>
</dbReference>
<dbReference type="SMART" id="SM00488">
    <property type="entry name" value="DEXDc2"/>
    <property type="match status" value="1"/>
</dbReference>
<dbReference type="Proteomes" id="UP000708208">
    <property type="component" value="Unassembled WGS sequence"/>
</dbReference>
<evidence type="ECO:0000256" key="1">
    <source>
        <dbReference type="ARBA" id="ARBA00022741"/>
    </source>
</evidence>
<keyword evidence="2" id="KW-0378">Hydrolase</keyword>
<dbReference type="GO" id="GO:0005524">
    <property type="term" value="F:ATP binding"/>
    <property type="evidence" value="ECO:0007669"/>
    <property type="project" value="UniProtKB-KW"/>
</dbReference>
<dbReference type="OrthoDB" id="267079at2759"/>
<dbReference type="PANTHER" id="PTHR11472:SF41">
    <property type="entry name" value="ATP-DEPENDENT DNA HELICASE DDX11-RELATED"/>
    <property type="match status" value="1"/>
</dbReference>
<evidence type="ECO:0000256" key="2">
    <source>
        <dbReference type="ARBA" id="ARBA00022801"/>
    </source>
</evidence>
<dbReference type="PROSITE" id="PS51193">
    <property type="entry name" value="HELICASE_ATP_BIND_2"/>
    <property type="match status" value="1"/>
</dbReference>
<dbReference type="GO" id="GO:0005634">
    <property type="term" value="C:nucleus"/>
    <property type="evidence" value="ECO:0007669"/>
    <property type="project" value="TreeGrafter"/>
</dbReference>
<reference evidence="5" key="1">
    <citation type="submission" date="2021-06" db="EMBL/GenBank/DDBJ databases">
        <authorList>
            <person name="Hodson N. C."/>
            <person name="Mongue J. A."/>
            <person name="Jaron S. K."/>
        </authorList>
    </citation>
    <scope>NUCLEOTIDE SEQUENCE</scope>
</reference>
<evidence type="ECO:0000259" key="4">
    <source>
        <dbReference type="PROSITE" id="PS51193"/>
    </source>
</evidence>
<dbReference type="GO" id="GO:0034085">
    <property type="term" value="P:establishment of sister chromatid cohesion"/>
    <property type="evidence" value="ECO:0007669"/>
    <property type="project" value="TreeGrafter"/>
</dbReference>
<keyword evidence="6" id="KW-1185">Reference proteome</keyword>
<dbReference type="AlphaFoldDB" id="A0A8J2K1V6"/>
<keyword evidence="1" id="KW-0547">Nucleotide-binding</keyword>
<dbReference type="GO" id="GO:0016818">
    <property type="term" value="F:hydrolase activity, acting on acid anhydrides, in phosphorus-containing anhydrides"/>
    <property type="evidence" value="ECO:0007669"/>
    <property type="project" value="InterPro"/>
</dbReference>